<keyword evidence="3" id="KW-1185">Reference proteome</keyword>
<dbReference type="RefSeq" id="WP_145261499.1">
    <property type="nucleotide sequence ID" value="NZ_CP036279.1"/>
</dbReference>
<gene>
    <name evidence="2" type="ORF">Pan216_46550</name>
</gene>
<proteinExistence type="predicted"/>
<reference evidence="2 3" key="1">
    <citation type="submission" date="2019-02" db="EMBL/GenBank/DDBJ databases">
        <title>Deep-cultivation of Planctomycetes and their phenomic and genomic characterization uncovers novel biology.</title>
        <authorList>
            <person name="Wiegand S."/>
            <person name="Jogler M."/>
            <person name="Boedeker C."/>
            <person name="Pinto D."/>
            <person name="Vollmers J."/>
            <person name="Rivas-Marin E."/>
            <person name="Kohn T."/>
            <person name="Peeters S.H."/>
            <person name="Heuer A."/>
            <person name="Rast P."/>
            <person name="Oberbeckmann S."/>
            <person name="Bunk B."/>
            <person name="Jeske O."/>
            <person name="Meyerdierks A."/>
            <person name="Storesund J.E."/>
            <person name="Kallscheuer N."/>
            <person name="Luecker S."/>
            <person name="Lage O.M."/>
            <person name="Pohl T."/>
            <person name="Merkel B.J."/>
            <person name="Hornburger P."/>
            <person name="Mueller R.-W."/>
            <person name="Bruemmer F."/>
            <person name="Labrenz M."/>
            <person name="Spormann A.M."/>
            <person name="Op den Camp H."/>
            <person name="Overmann J."/>
            <person name="Amann R."/>
            <person name="Jetten M.S.M."/>
            <person name="Mascher T."/>
            <person name="Medema M.H."/>
            <person name="Devos D.P."/>
            <person name="Kaster A.-K."/>
            <person name="Ovreas L."/>
            <person name="Rohde M."/>
            <person name="Galperin M.Y."/>
            <person name="Jogler C."/>
        </authorList>
    </citation>
    <scope>NUCLEOTIDE SEQUENCE [LARGE SCALE GENOMIC DNA]</scope>
    <source>
        <strain evidence="2 3">Pan216</strain>
    </source>
</reference>
<feature type="region of interest" description="Disordered" evidence="1">
    <location>
        <begin position="1"/>
        <end position="20"/>
    </location>
</feature>
<organism evidence="2 3">
    <name type="scientific">Kolteria novifilia</name>
    <dbReference type="NCBI Taxonomy" id="2527975"/>
    <lineage>
        <taxon>Bacteria</taxon>
        <taxon>Pseudomonadati</taxon>
        <taxon>Planctomycetota</taxon>
        <taxon>Planctomycetia</taxon>
        <taxon>Kolteriales</taxon>
        <taxon>Kolteriaceae</taxon>
        <taxon>Kolteria</taxon>
    </lineage>
</organism>
<evidence type="ECO:0000313" key="2">
    <source>
        <dbReference type="EMBL" id="QDU63774.1"/>
    </source>
</evidence>
<dbReference type="Proteomes" id="UP000317093">
    <property type="component" value="Chromosome"/>
</dbReference>
<dbReference type="EMBL" id="CP036279">
    <property type="protein sequence ID" value="QDU63774.1"/>
    <property type="molecule type" value="Genomic_DNA"/>
</dbReference>
<evidence type="ECO:0000256" key="1">
    <source>
        <dbReference type="SAM" id="MobiDB-lite"/>
    </source>
</evidence>
<protein>
    <submittedName>
        <fullName evidence="2">Uncharacterized protein</fullName>
    </submittedName>
</protein>
<accession>A0A518B9W5</accession>
<sequence>MLVTSSATRTRTPGQPPVSTRLSRWFPRPATSLFLLVCLLLTGCEAVAKRDAGPTELAPSASLDDLRVATKERLRECLVAFYNDDWEALSLHQRELAGLVPQWNAQRPGPGKRAWFRGQTRGLDQAVELLGEASQRHDVVAATVALERLADHLANLTSKNESPE</sequence>
<name>A0A518B9W5_9BACT</name>
<dbReference type="AlphaFoldDB" id="A0A518B9W5"/>
<dbReference type="KEGG" id="knv:Pan216_46550"/>
<evidence type="ECO:0000313" key="3">
    <source>
        <dbReference type="Proteomes" id="UP000317093"/>
    </source>
</evidence>